<accession>A0ABD3GSI6</accession>
<dbReference type="InterPro" id="IPR053134">
    <property type="entry name" value="RNA-dir_DNA_polymerase"/>
</dbReference>
<feature type="compositionally biased region" description="Basic residues" evidence="1">
    <location>
        <begin position="98"/>
        <end position="110"/>
    </location>
</feature>
<dbReference type="InterPro" id="IPR043502">
    <property type="entry name" value="DNA/RNA_pol_sf"/>
</dbReference>
<keyword evidence="3" id="KW-1185">Reference proteome</keyword>
<evidence type="ECO:0000313" key="2">
    <source>
        <dbReference type="EMBL" id="KAL3680089.1"/>
    </source>
</evidence>
<gene>
    <name evidence="2" type="ORF">R1sor_023045</name>
</gene>
<dbReference type="InterPro" id="IPR021109">
    <property type="entry name" value="Peptidase_aspartic_dom_sf"/>
</dbReference>
<dbReference type="Gene3D" id="3.30.70.270">
    <property type="match status" value="1"/>
</dbReference>
<dbReference type="CDD" id="cd01647">
    <property type="entry name" value="RT_LTR"/>
    <property type="match status" value="1"/>
</dbReference>
<feature type="compositionally biased region" description="Basic residues" evidence="1">
    <location>
        <begin position="61"/>
        <end position="73"/>
    </location>
</feature>
<dbReference type="Proteomes" id="UP001633002">
    <property type="component" value="Unassembled WGS sequence"/>
</dbReference>
<sequence>MYTQRFRNLVTRLTNTPDAEQQVEWYVNGLPTELAFQCRLGPQSTMAEVISTAEKYETARRTAKKKKKLKSHRAMSSSSDDDSGTSSDSSSEDEEITRRHKGKKKVKRRSSSADDSSSSEEEEKSKRITSPKRRVKAGKSSMDALLREMADLKVQIANVKQKRKNPSAPRHNLWCSNCHSNGHTKDDCKMAKGSGNQVNWVEESTPSADESYYAEGADGSPESTGKIRFDPQVITIPNSPEGWPSDSAWDTFGVSTRSRGETKTSSTKEEKKKKGKKQVEVSIETSSDSDSEPVKRDLYKDDISSIVLEALKKQSQGNIDATPGKEVRLILEASTLPPDVSRTETISLSTKLDYDFVKNLSETPAQISMLQLIVHSPQVLKQLNTWSRDQRKTSRGLRRRKKIDESIAAYAITEEDRGAPEVDIEIRGCLIQHVPLDSGSGVNIMTESTATRLGFTTFAPCTKFLRMADQSRKRPLGILNQVQTLFGGISFLLNYVVLKPEDESGYEILIGRPWLYGAKAVNDWAKQRVGFPVTGQRKPMRINWGLVPHEGETSSQDSDYYSTDSGEDSAYDSYESSVTTYGLILEDIQHFSSDHQVKSMQISSHQKKMISSRYFQVNFLQCYEADATDLEAYHEEIRALYISGLESESEKPVQFQSAEIYNLPRPLAEGEGNLDITPEPPQLESKKGGDSAGLNGKFADLVEEAKRAIPDQPIPEREDTDIAGATTFKMTEGMIRKEDGKSLEVWPGKNLRVNARFTDAERDSYRDFLKEYRDVFAFQMSDLKGILPEIGTHRIDLQPGSVPVRQRQYRLNEKYSLLVKENIDSLLDARFIYPVLSSDWVSPIVVIPKKQTGKIRVCQDFRRLNEAALKDHHPLPFTDVILDQVAGFECYSFLDGFSGYNQVFLRAEDCDKTTFTTDWGTFAYKRKSSLSSPGKVIYGNDRRGEFAADEQLQELDASLHLHELTTYARLDDESVLVLSEVFPAWTLEFCIIVPRTAGEKAEGPGTLFNMLPKGTHRFMRGVSLWGIP</sequence>
<feature type="region of interest" description="Disordered" evidence="1">
    <location>
        <begin position="202"/>
        <end position="296"/>
    </location>
</feature>
<organism evidence="2 3">
    <name type="scientific">Riccia sorocarpa</name>
    <dbReference type="NCBI Taxonomy" id="122646"/>
    <lineage>
        <taxon>Eukaryota</taxon>
        <taxon>Viridiplantae</taxon>
        <taxon>Streptophyta</taxon>
        <taxon>Embryophyta</taxon>
        <taxon>Marchantiophyta</taxon>
        <taxon>Marchantiopsida</taxon>
        <taxon>Marchantiidae</taxon>
        <taxon>Marchantiales</taxon>
        <taxon>Ricciaceae</taxon>
        <taxon>Riccia</taxon>
    </lineage>
</organism>
<reference evidence="2 3" key="1">
    <citation type="submission" date="2024-09" db="EMBL/GenBank/DDBJ databases">
        <title>Chromosome-scale assembly of Riccia sorocarpa.</title>
        <authorList>
            <person name="Paukszto L."/>
        </authorList>
    </citation>
    <scope>NUCLEOTIDE SEQUENCE [LARGE SCALE GENOMIC DNA]</scope>
    <source>
        <strain evidence="2">LP-2024</strain>
        <tissue evidence="2">Aerial parts of the thallus</tissue>
    </source>
</reference>
<dbReference type="PANTHER" id="PTHR24559:SF444">
    <property type="entry name" value="REVERSE TRANSCRIPTASE DOMAIN-CONTAINING PROTEIN"/>
    <property type="match status" value="1"/>
</dbReference>
<dbReference type="Gene3D" id="3.10.10.10">
    <property type="entry name" value="HIV Type 1 Reverse Transcriptase, subunit A, domain 1"/>
    <property type="match status" value="1"/>
</dbReference>
<dbReference type="AlphaFoldDB" id="A0ABD3GSI6"/>
<protein>
    <recommendedName>
        <fullName evidence="4">Reverse transcriptase domain-containing protein</fullName>
    </recommendedName>
</protein>
<dbReference type="Gene3D" id="2.40.70.10">
    <property type="entry name" value="Acid Proteases"/>
    <property type="match status" value="1"/>
</dbReference>
<feature type="region of interest" description="Disordered" evidence="1">
    <location>
        <begin position="159"/>
        <end position="179"/>
    </location>
</feature>
<dbReference type="PANTHER" id="PTHR24559">
    <property type="entry name" value="TRANSPOSON TY3-I GAG-POL POLYPROTEIN"/>
    <property type="match status" value="1"/>
</dbReference>
<feature type="compositionally biased region" description="Basic residues" evidence="1">
    <location>
        <begin position="127"/>
        <end position="137"/>
    </location>
</feature>
<comment type="caution">
    <text evidence="2">The sequence shown here is derived from an EMBL/GenBank/DDBJ whole genome shotgun (WGS) entry which is preliminary data.</text>
</comment>
<dbReference type="InterPro" id="IPR043128">
    <property type="entry name" value="Rev_trsase/Diguanyl_cyclase"/>
</dbReference>
<proteinExistence type="predicted"/>
<dbReference type="EMBL" id="JBJQOH010000007">
    <property type="protein sequence ID" value="KAL3680089.1"/>
    <property type="molecule type" value="Genomic_DNA"/>
</dbReference>
<feature type="compositionally biased region" description="Basic and acidic residues" evidence="1">
    <location>
        <begin position="258"/>
        <end position="272"/>
    </location>
</feature>
<feature type="region of interest" description="Disordered" evidence="1">
    <location>
        <begin position="547"/>
        <end position="568"/>
    </location>
</feature>
<feature type="compositionally biased region" description="Low complexity" evidence="1">
    <location>
        <begin position="553"/>
        <end position="564"/>
    </location>
</feature>
<dbReference type="CDD" id="cd00303">
    <property type="entry name" value="retropepsin_like"/>
    <property type="match status" value="1"/>
</dbReference>
<evidence type="ECO:0000256" key="1">
    <source>
        <dbReference type="SAM" id="MobiDB-lite"/>
    </source>
</evidence>
<evidence type="ECO:0000313" key="3">
    <source>
        <dbReference type="Proteomes" id="UP001633002"/>
    </source>
</evidence>
<feature type="region of interest" description="Disordered" evidence="1">
    <location>
        <begin position="666"/>
        <end position="691"/>
    </location>
</feature>
<feature type="region of interest" description="Disordered" evidence="1">
    <location>
        <begin position="61"/>
        <end position="140"/>
    </location>
</feature>
<dbReference type="SUPFAM" id="SSF56672">
    <property type="entry name" value="DNA/RNA polymerases"/>
    <property type="match status" value="1"/>
</dbReference>
<evidence type="ECO:0008006" key="4">
    <source>
        <dbReference type="Google" id="ProtNLM"/>
    </source>
</evidence>
<name>A0ABD3GSI6_9MARC</name>